<gene>
    <name evidence="11" type="ORF">RM190_02365</name>
</gene>
<comment type="similarity">
    <text evidence="8">Belongs to the tRNA nucleotidyltransferase/poly(A) polymerase family.</text>
</comment>
<accession>A0ABU3E9Y8</accession>
<dbReference type="EMBL" id="JAVRQI010000001">
    <property type="protein sequence ID" value="MDT1060682.1"/>
    <property type="molecule type" value="Genomic_DNA"/>
</dbReference>
<protein>
    <submittedName>
        <fullName evidence="11">CCA tRNA nucleotidyltransferase</fullName>
    </submittedName>
</protein>
<dbReference type="RefSeq" id="WP_311757769.1">
    <property type="nucleotide sequence ID" value="NZ_JAVRQI010000001.1"/>
</dbReference>
<evidence type="ECO:0000256" key="8">
    <source>
        <dbReference type="RuleBase" id="RU003953"/>
    </source>
</evidence>
<dbReference type="Proteomes" id="UP001251085">
    <property type="component" value="Unassembled WGS sequence"/>
</dbReference>
<organism evidence="11 12">
    <name type="scientific">Paracoccus broussonetiae</name>
    <dbReference type="NCBI Taxonomy" id="3075834"/>
    <lineage>
        <taxon>Bacteria</taxon>
        <taxon>Pseudomonadati</taxon>
        <taxon>Pseudomonadota</taxon>
        <taxon>Alphaproteobacteria</taxon>
        <taxon>Rhodobacterales</taxon>
        <taxon>Paracoccaceae</taxon>
        <taxon>Paracoccus</taxon>
    </lineage>
</organism>
<evidence type="ECO:0000259" key="9">
    <source>
        <dbReference type="Pfam" id="PF01743"/>
    </source>
</evidence>
<dbReference type="SUPFAM" id="SSF81301">
    <property type="entry name" value="Nucleotidyltransferase"/>
    <property type="match status" value="1"/>
</dbReference>
<dbReference type="InterPro" id="IPR032828">
    <property type="entry name" value="PolyA_RNA-bd"/>
</dbReference>
<dbReference type="InterPro" id="IPR002646">
    <property type="entry name" value="PolA_pol_head_dom"/>
</dbReference>
<sequence>MTRIEAPFLHDPALRRVLAALSDAGHQALVVGGAVRNALLGEPIADVDIATSALPDDTRRLTEAAGLRAVPTGAEHGTITVVADSKGFEVTTFRRDVETDGRHAVVAFSDRIEEDALRRDFTMNALYADASGQVLDPVGGLPDLVARRLRFVGDARARIVEDYLRILRFFRFHARYGAKGAADPAALAACAALAPGLDGISKERIGAEMRKLLSAPDPVEAVAMMADAGIVARILPGSRPDALPALIAAEVQAGASPDWQTRLALLAPANPVHDLRLSREEARAQEHLATALTLPLPEAAYRLGARTARRAALIRTAQGAAFRPDWQERIDRAAAARLPLAARDLMPELSGPALGEALREAEIAFVASDFTLPRDSLLRIALDRSGEMKG</sequence>
<dbReference type="Pfam" id="PF01743">
    <property type="entry name" value="PolyA_pol"/>
    <property type="match status" value="1"/>
</dbReference>
<dbReference type="CDD" id="cd05398">
    <property type="entry name" value="NT_ClassII-CCAase"/>
    <property type="match status" value="1"/>
</dbReference>
<evidence type="ECO:0000259" key="10">
    <source>
        <dbReference type="Pfam" id="PF12627"/>
    </source>
</evidence>
<proteinExistence type="inferred from homology"/>
<dbReference type="SUPFAM" id="SSF81891">
    <property type="entry name" value="Poly A polymerase C-terminal region-like"/>
    <property type="match status" value="1"/>
</dbReference>
<evidence type="ECO:0000256" key="7">
    <source>
        <dbReference type="ARBA" id="ARBA00022842"/>
    </source>
</evidence>
<keyword evidence="7" id="KW-0460">Magnesium</keyword>
<keyword evidence="12" id="KW-1185">Reference proteome</keyword>
<evidence type="ECO:0000256" key="1">
    <source>
        <dbReference type="ARBA" id="ARBA00001946"/>
    </source>
</evidence>
<evidence type="ECO:0000256" key="3">
    <source>
        <dbReference type="ARBA" id="ARBA00022694"/>
    </source>
</evidence>
<dbReference type="InterPro" id="IPR050264">
    <property type="entry name" value="Bact_CCA-adding_enz_type3_sf"/>
</dbReference>
<keyword evidence="4" id="KW-0548">Nucleotidyltransferase</keyword>
<keyword evidence="5" id="KW-0479">Metal-binding</keyword>
<keyword evidence="6" id="KW-0547">Nucleotide-binding</keyword>
<evidence type="ECO:0000256" key="5">
    <source>
        <dbReference type="ARBA" id="ARBA00022723"/>
    </source>
</evidence>
<dbReference type="Gene3D" id="1.10.3090.10">
    <property type="entry name" value="cca-adding enzyme, domain 2"/>
    <property type="match status" value="1"/>
</dbReference>
<comment type="cofactor">
    <cofactor evidence="1">
        <name>Mg(2+)</name>
        <dbReference type="ChEBI" id="CHEBI:18420"/>
    </cofactor>
</comment>
<dbReference type="PANTHER" id="PTHR46173:SF1">
    <property type="entry name" value="CCA TRNA NUCLEOTIDYLTRANSFERASE 1, MITOCHONDRIAL"/>
    <property type="match status" value="1"/>
</dbReference>
<dbReference type="Pfam" id="PF12627">
    <property type="entry name" value="PolyA_pol_RNAbd"/>
    <property type="match status" value="1"/>
</dbReference>
<comment type="caution">
    <text evidence="11">The sequence shown here is derived from an EMBL/GenBank/DDBJ whole genome shotgun (WGS) entry which is preliminary data.</text>
</comment>
<reference evidence="12" key="1">
    <citation type="submission" date="2023-07" db="EMBL/GenBank/DDBJ databases">
        <title>Characterization of two Paracoccaceae strains isolated from Phycosphere and proposal of Xinfangfangia lacusdiani sp. nov.</title>
        <authorList>
            <person name="Deng Y."/>
            <person name="Zhang Y.Q."/>
        </authorList>
    </citation>
    <scope>NUCLEOTIDE SEQUENCE [LARGE SCALE GENOMIC DNA]</scope>
    <source>
        <strain evidence="12">CPCC 101403</strain>
    </source>
</reference>
<dbReference type="InterPro" id="IPR043519">
    <property type="entry name" value="NT_sf"/>
</dbReference>
<name>A0ABU3E9Y8_9RHOB</name>
<feature type="domain" description="tRNA nucleotidyltransferase/poly(A) polymerase RNA and SrmB- binding" evidence="10">
    <location>
        <begin position="183"/>
        <end position="237"/>
    </location>
</feature>
<evidence type="ECO:0000256" key="6">
    <source>
        <dbReference type="ARBA" id="ARBA00022741"/>
    </source>
</evidence>
<dbReference type="Gene3D" id="3.30.460.10">
    <property type="entry name" value="Beta Polymerase, domain 2"/>
    <property type="match status" value="1"/>
</dbReference>
<keyword evidence="8" id="KW-0694">RNA-binding</keyword>
<evidence type="ECO:0000313" key="11">
    <source>
        <dbReference type="EMBL" id="MDT1060682.1"/>
    </source>
</evidence>
<feature type="domain" description="Poly A polymerase head" evidence="9">
    <location>
        <begin position="29"/>
        <end position="150"/>
    </location>
</feature>
<dbReference type="PANTHER" id="PTHR46173">
    <property type="entry name" value="CCA TRNA NUCLEOTIDYLTRANSFERASE 1, MITOCHONDRIAL"/>
    <property type="match status" value="1"/>
</dbReference>
<evidence type="ECO:0000256" key="2">
    <source>
        <dbReference type="ARBA" id="ARBA00022679"/>
    </source>
</evidence>
<evidence type="ECO:0000256" key="4">
    <source>
        <dbReference type="ARBA" id="ARBA00022695"/>
    </source>
</evidence>
<keyword evidence="2 8" id="KW-0808">Transferase</keyword>
<evidence type="ECO:0000313" key="12">
    <source>
        <dbReference type="Proteomes" id="UP001251085"/>
    </source>
</evidence>
<keyword evidence="3" id="KW-0819">tRNA processing</keyword>